<dbReference type="InterPro" id="IPR029016">
    <property type="entry name" value="GAF-like_dom_sf"/>
</dbReference>
<feature type="modified residue" description="Phosphohistidine" evidence="16">
    <location>
        <position position="1305"/>
    </location>
</feature>
<feature type="compositionally biased region" description="Polar residues" evidence="19">
    <location>
        <begin position="1235"/>
        <end position="1244"/>
    </location>
</feature>
<accession>A0A2W4W3F3</accession>
<organism evidence="26 27">
    <name type="scientific">Pseudanabaena frigida</name>
    <dbReference type="NCBI Taxonomy" id="945775"/>
    <lineage>
        <taxon>Bacteria</taxon>
        <taxon>Bacillati</taxon>
        <taxon>Cyanobacteriota</taxon>
        <taxon>Cyanophyceae</taxon>
        <taxon>Pseudanabaenales</taxon>
        <taxon>Pseudanabaenaceae</taxon>
        <taxon>Pseudanabaena</taxon>
    </lineage>
</organism>
<comment type="catalytic activity">
    <reaction evidence="1">
        <text>ATP + protein L-histidine = ADP + protein N-phospho-L-histidine.</text>
        <dbReference type="EC" id="2.7.13.3"/>
    </reaction>
</comment>
<comment type="subcellular location">
    <subcellularLocation>
        <location evidence="2">Cell membrane</location>
        <topology evidence="2">Multi-pass membrane protein</topology>
    </subcellularLocation>
</comment>
<keyword evidence="8" id="KW-0812">Transmembrane</keyword>
<keyword evidence="11" id="KW-0067">ATP-binding</keyword>
<feature type="domain" description="Histidine kinase" evidence="21">
    <location>
        <begin position="702"/>
        <end position="923"/>
    </location>
</feature>
<dbReference type="InterPro" id="IPR001789">
    <property type="entry name" value="Sig_transdc_resp-reg_receiver"/>
</dbReference>
<dbReference type="InterPro" id="IPR011006">
    <property type="entry name" value="CheY-like_superfamily"/>
</dbReference>
<dbReference type="InterPro" id="IPR000700">
    <property type="entry name" value="PAS-assoc_C"/>
</dbReference>
<dbReference type="InterPro" id="IPR003018">
    <property type="entry name" value="GAF"/>
</dbReference>
<dbReference type="SMART" id="SM00086">
    <property type="entry name" value="PAC"/>
    <property type="match status" value="1"/>
</dbReference>
<dbReference type="Proteomes" id="UP000249467">
    <property type="component" value="Unassembled WGS sequence"/>
</dbReference>
<evidence type="ECO:0000256" key="14">
    <source>
        <dbReference type="ARBA" id="ARBA00023136"/>
    </source>
</evidence>
<evidence type="ECO:0000256" key="8">
    <source>
        <dbReference type="ARBA" id="ARBA00022692"/>
    </source>
</evidence>
<dbReference type="SMART" id="SM00448">
    <property type="entry name" value="REC"/>
    <property type="match status" value="2"/>
</dbReference>
<dbReference type="InterPro" id="IPR001610">
    <property type="entry name" value="PAC"/>
</dbReference>
<feature type="modified residue" description="4-aspartylphosphate" evidence="17">
    <location>
        <position position="1139"/>
    </location>
</feature>
<dbReference type="CDD" id="cd00088">
    <property type="entry name" value="HPT"/>
    <property type="match status" value="1"/>
</dbReference>
<dbReference type="CDD" id="cd17546">
    <property type="entry name" value="REC_hyHK_CKI1_RcsC-like"/>
    <property type="match status" value="2"/>
</dbReference>
<dbReference type="SMART" id="SM00091">
    <property type="entry name" value="PAS"/>
    <property type="match status" value="1"/>
</dbReference>
<evidence type="ECO:0000256" key="2">
    <source>
        <dbReference type="ARBA" id="ARBA00004651"/>
    </source>
</evidence>
<dbReference type="InterPro" id="IPR000014">
    <property type="entry name" value="PAS"/>
</dbReference>
<evidence type="ECO:0000259" key="25">
    <source>
        <dbReference type="PROSITE" id="PS50894"/>
    </source>
</evidence>
<evidence type="ECO:0000256" key="9">
    <source>
        <dbReference type="ARBA" id="ARBA00022741"/>
    </source>
</evidence>
<evidence type="ECO:0000256" key="6">
    <source>
        <dbReference type="ARBA" id="ARBA00022553"/>
    </source>
</evidence>
<dbReference type="SMART" id="SM00073">
    <property type="entry name" value="HPT"/>
    <property type="match status" value="1"/>
</dbReference>
<evidence type="ECO:0000256" key="11">
    <source>
        <dbReference type="ARBA" id="ARBA00022840"/>
    </source>
</evidence>
<keyword evidence="6 17" id="KW-0597">Phosphoprotein</keyword>
<dbReference type="InterPro" id="IPR036097">
    <property type="entry name" value="HisK_dim/P_sf"/>
</dbReference>
<evidence type="ECO:0000259" key="24">
    <source>
        <dbReference type="PROSITE" id="PS50113"/>
    </source>
</evidence>
<evidence type="ECO:0000259" key="20">
    <source>
        <dbReference type="PROSITE" id="PS50046"/>
    </source>
</evidence>
<evidence type="ECO:0000256" key="17">
    <source>
        <dbReference type="PROSITE-ProRule" id="PRU00169"/>
    </source>
</evidence>
<sequence length="1362" mass="152206">MQKPQIPLNESDRQAALERYNILDTLPEQEYDDLTQLAASICCTPIALISLIDRDRQWFKSKVGIEASETVRDISFCGHAVANEAMLNVPDVLKDSRFADNPLVVNEPNIRFYAGVPLRTSDNFTLGTLCVIDRHPRDLTPTQIQQLEALSRLVMSQLELRRNNEAATLLVSVLESSSQAAILQKAILDSVDLSVISTDLQGVIQSFNSGAEAMLGYEASEVIGQNPAIFHDINEIIESSHQLSAELNQTIEVGFEVFVAKAKLGEVFEREWTYICKNGDRIPVLLSITAIRNERKELTGFLGVAKDITSQKEAERDRLRRRQTDKLVIAQNQIALALAESSSFRSAAIRILRTLCEQLSWDIAELWLTSSYPRNLTLMTNYAKPTIDAVEIIRTHQMMTVQYGSGLIGSVWAEGTAKYVEIDQYPNFYKSEVVKKVGVNYALSFPIYGENEAVLAVITMFSRQCQNSSPELLSVVSAIGRQIGQFMEKRKIERDLHKQNWRSLLLSDIALRIRQSLNLKEILNTSVSEIRKFIRADRVLIYRFHPDWSGTVEVESLNPKWRSSLNADIQDTCFQSGYWQVYQNGQKLTIDNVAESDLSGCHKELLTGFQVQANLVVPILENEQLWGLLIAHQCSVPRHWESFEVNLLSQLADQIGIAIAQSRLLAQEKEQLKLLQEQNVALEIARAEAEQATVAKSSFLATMSHEIRTPMNAVIGMTGLLLDTDLDARQRDFANTIRSSGDHLLNLINEILDFSKLEAGEMQLENLDFDLDVSIEEITEILAPSAYFKGIELASFIHPNVPKCLRGDVSRLRQVLLNLTNNAIKFTSKGEVTIEVTIQSEVENDAVLKFAIIDTGIGIPLAAQAKLFQPFTQVDASTTRQYGGTGLGLAICKQIVELMGGEIHLESKESKGSTFWFMVPFQKQLECPRMDAGVDILEGVRALVVDDSITNCNILYHQLTGFGMRVDTTQQSNLTLSYLERAIAETDPYQIAILDMQMPELDGEQLGMQIKSSAKLKDIHLVMLTSLDQGGDATRMIEIGFTEYLRKPVRKMRLLNCLIEIISGITQKLVIESPIYPVCILPPVSPSSLKILLAEDSLVNQKVAVNQLQSLGYHTDIAANGKEVLELFAQIHYDIILMDCQMPILDGYSTSNKIRVLEAENGYTKPKVTIIALTANAMQEDRNRCLASGMDDYLSKPVRKEELAKKLSHWTQILANNSSTQSDAEPKNSPPNLDIDTSGNICQDTSNLETPVEIDWQYLEEMSGGNEAFKQELLQAFISSLPEHIESLEIAITQQQYHDVEREAHFIKGSSAALGIIGIARPVSILEETSKNGELPANAKFLLEEIINGIEQIQRLVQSTDI</sequence>
<dbReference type="Gene3D" id="3.30.450.20">
    <property type="entry name" value="PAS domain"/>
    <property type="match status" value="1"/>
</dbReference>
<feature type="region of interest" description="Disordered" evidence="19">
    <location>
        <begin position="1216"/>
        <end position="1244"/>
    </location>
</feature>
<dbReference type="PROSITE" id="PS50110">
    <property type="entry name" value="RESPONSE_REGULATORY"/>
    <property type="match status" value="2"/>
</dbReference>
<evidence type="ECO:0000256" key="12">
    <source>
        <dbReference type="ARBA" id="ARBA00022989"/>
    </source>
</evidence>
<dbReference type="PRINTS" id="PR00344">
    <property type="entry name" value="BCTRLSENSOR"/>
</dbReference>
<dbReference type="FunFam" id="3.30.565.10:FF:000010">
    <property type="entry name" value="Sensor histidine kinase RcsC"/>
    <property type="match status" value="1"/>
</dbReference>
<comment type="similarity">
    <text evidence="3">In the N-terminal section; belongs to the phytochrome family.</text>
</comment>
<dbReference type="InterPro" id="IPR003661">
    <property type="entry name" value="HisK_dim/P_dom"/>
</dbReference>
<dbReference type="InterPro" id="IPR036890">
    <property type="entry name" value="HATPase_C_sf"/>
</dbReference>
<keyword evidence="12" id="KW-1133">Transmembrane helix</keyword>
<feature type="domain" description="Phytochrome chromophore attachment site" evidence="20">
    <location>
        <begin position="518"/>
        <end position="654"/>
    </location>
</feature>
<keyword evidence="7" id="KW-0808">Transferase</keyword>
<dbReference type="Gene3D" id="3.30.450.40">
    <property type="match status" value="3"/>
</dbReference>
<evidence type="ECO:0000256" key="3">
    <source>
        <dbReference type="ARBA" id="ARBA00006402"/>
    </source>
</evidence>
<evidence type="ECO:0000256" key="16">
    <source>
        <dbReference type="PROSITE-ProRule" id="PRU00110"/>
    </source>
</evidence>
<dbReference type="Pfam" id="PF00512">
    <property type="entry name" value="HisKA"/>
    <property type="match status" value="1"/>
</dbReference>
<dbReference type="PANTHER" id="PTHR45339">
    <property type="entry name" value="HYBRID SIGNAL TRANSDUCTION HISTIDINE KINASE J"/>
    <property type="match status" value="1"/>
</dbReference>
<evidence type="ECO:0000256" key="18">
    <source>
        <dbReference type="SAM" id="Coils"/>
    </source>
</evidence>
<dbReference type="Pfam" id="PF01627">
    <property type="entry name" value="Hpt"/>
    <property type="match status" value="1"/>
</dbReference>
<dbReference type="PROSITE" id="PS50046">
    <property type="entry name" value="PHYTOCHROME_2"/>
    <property type="match status" value="1"/>
</dbReference>
<dbReference type="Pfam" id="PF13426">
    <property type="entry name" value="PAS_9"/>
    <property type="match status" value="1"/>
</dbReference>
<dbReference type="SUPFAM" id="SSF47384">
    <property type="entry name" value="Homodimeric domain of signal transducing histidine kinase"/>
    <property type="match status" value="1"/>
</dbReference>
<feature type="domain" description="Response regulatory" evidence="22">
    <location>
        <begin position="941"/>
        <end position="1062"/>
    </location>
</feature>
<dbReference type="NCBIfam" id="TIGR00229">
    <property type="entry name" value="sensory_box"/>
    <property type="match status" value="1"/>
</dbReference>
<keyword evidence="14" id="KW-0472">Membrane</keyword>
<feature type="coiled-coil region" evidence="18">
    <location>
        <begin position="658"/>
        <end position="695"/>
    </location>
</feature>
<keyword evidence="13" id="KW-0902">Two-component regulatory system</keyword>
<dbReference type="PROSITE" id="PS50113">
    <property type="entry name" value="PAC"/>
    <property type="match status" value="1"/>
</dbReference>
<dbReference type="InterPro" id="IPR036641">
    <property type="entry name" value="HPT_dom_sf"/>
</dbReference>
<evidence type="ECO:0000256" key="1">
    <source>
        <dbReference type="ARBA" id="ARBA00000085"/>
    </source>
</evidence>
<dbReference type="Gene3D" id="1.20.120.160">
    <property type="entry name" value="HPT domain"/>
    <property type="match status" value="1"/>
</dbReference>
<name>A0A2W4W3F3_9CYAN</name>
<dbReference type="SMART" id="SM00387">
    <property type="entry name" value="HATPase_c"/>
    <property type="match status" value="1"/>
</dbReference>
<dbReference type="EC" id="2.7.13.3" evidence="4"/>
<dbReference type="InterPro" id="IPR035965">
    <property type="entry name" value="PAS-like_dom_sf"/>
</dbReference>
<dbReference type="SUPFAM" id="SSF52172">
    <property type="entry name" value="CheY-like"/>
    <property type="match status" value="2"/>
</dbReference>
<dbReference type="InterPro" id="IPR003594">
    <property type="entry name" value="HATPase_dom"/>
</dbReference>
<reference evidence="26 27" key="1">
    <citation type="submission" date="2018-04" db="EMBL/GenBank/DDBJ databases">
        <authorList>
            <person name="Go L.Y."/>
            <person name="Mitchell J.A."/>
        </authorList>
    </citation>
    <scope>NUCLEOTIDE SEQUENCE [LARGE SCALE GENOMIC DNA]</scope>
    <source>
        <strain evidence="26">ULC066bin1</strain>
    </source>
</reference>
<dbReference type="InterPro" id="IPR016132">
    <property type="entry name" value="Phyto_chromo_attachment"/>
</dbReference>
<feature type="domain" description="Response regulatory" evidence="22">
    <location>
        <begin position="1090"/>
        <end position="1211"/>
    </location>
</feature>
<dbReference type="Gene3D" id="3.30.565.10">
    <property type="entry name" value="Histidine kinase-like ATPase, C-terminal domain"/>
    <property type="match status" value="1"/>
</dbReference>
<dbReference type="InterPro" id="IPR008207">
    <property type="entry name" value="Sig_transdc_His_kin_Hpt_dom"/>
</dbReference>
<dbReference type="Gene3D" id="3.40.50.2300">
    <property type="match status" value="2"/>
</dbReference>
<feature type="domain" description="PAC" evidence="24">
    <location>
        <begin position="268"/>
        <end position="320"/>
    </location>
</feature>
<dbReference type="GO" id="GO:0005886">
    <property type="term" value="C:plasma membrane"/>
    <property type="evidence" value="ECO:0007669"/>
    <property type="project" value="UniProtKB-SubCell"/>
</dbReference>
<evidence type="ECO:0000256" key="10">
    <source>
        <dbReference type="ARBA" id="ARBA00022777"/>
    </source>
</evidence>
<keyword evidence="9" id="KW-0547">Nucleotide-binding</keyword>
<dbReference type="CDD" id="cd00130">
    <property type="entry name" value="PAS"/>
    <property type="match status" value="1"/>
</dbReference>
<dbReference type="SUPFAM" id="SSF55874">
    <property type="entry name" value="ATPase domain of HSP90 chaperone/DNA topoisomerase II/histidine kinase"/>
    <property type="match status" value="1"/>
</dbReference>
<evidence type="ECO:0000313" key="27">
    <source>
        <dbReference type="Proteomes" id="UP000249467"/>
    </source>
</evidence>
<reference evidence="26 27" key="2">
    <citation type="submission" date="2018-06" db="EMBL/GenBank/DDBJ databases">
        <title>Metagenomic assembly of (sub)arctic Cyanobacteria and their associated microbiome from non-axenic cultures.</title>
        <authorList>
            <person name="Baurain D."/>
        </authorList>
    </citation>
    <scope>NUCLEOTIDE SEQUENCE [LARGE SCALE GENOMIC DNA]</scope>
    <source>
        <strain evidence="26">ULC066bin1</strain>
    </source>
</reference>
<keyword evidence="18" id="KW-0175">Coiled coil</keyword>
<dbReference type="Pfam" id="PF00072">
    <property type="entry name" value="Response_reg"/>
    <property type="match status" value="2"/>
</dbReference>
<evidence type="ECO:0000256" key="4">
    <source>
        <dbReference type="ARBA" id="ARBA00012438"/>
    </source>
</evidence>
<evidence type="ECO:0000313" key="26">
    <source>
        <dbReference type="EMBL" id="PZO38037.1"/>
    </source>
</evidence>
<dbReference type="EMBL" id="QBML01000026">
    <property type="protein sequence ID" value="PZO38037.1"/>
    <property type="molecule type" value="Genomic_DNA"/>
</dbReference>
<dbReference type="GO" id="GO:0000155">
    <property type="term" value="F:phosphorelay sensor kinase activity"/>
    <property type="evidence" value="ECO:0007669"/>
    <property type="project" value="InterPro"/>
</dbReference>
<dbReference type="SMART" id="SM00065">
    <property type="entry name" value="GAF"/>
    <property type="match status" value="2"/>
</dbReference>
<dbReference type="PROSITE" id="PS50109">
    <property type="entry name" value="HIS_KIN"/>
    <property type="match status" value="1"/>
</dbReference>
<evidence type="ECO:0000259" key="21">
    <source>
        <dbReference type="PROSITE" id="PS50109"/>
    </source>
</evidence>
<dbReference type="Pfam" id="PF02518">
    <property type="entry name" value="HATPase_c"/>
    <property type="match status" value="1"/>
</dbReference>
<keyword evidence="5" id="KW-1003">Cell membrane</keyword>
<protein>
    <recommendedName>
        <fullName evidence="15">Circadian input-output histidine kinase CikA</fullName>
        <ecNumber evidence="4">2.7.13.3</ecNumber>
    </recommendedName>
</protein>
<dbReference type="CDD" id="cd00082">
    <property type="entry name" value="HisKA"/>
    <property type="match status" value="1"/>
</dbReference>
<evidence type="ECO:0000256" key="5">
    <source>
        <dbReference type="ARBA" id="ARBA00022475"/>
    </source>
</evidence>
<proteinExistence type="inferred from homology"/>
<evidence type="ECO:0000256" key="7">
    <source>
        <dbReference type="ARBA" id="ARBA00022679"/>
    </source>
</evidence>
<dbReference type="InterPro" id="IPR005467">
    <property type="entry name" value="His_kinase_dom"/>
</dbReference>
<dbReference type="SMART" id="SM00388">
    <property type="entry name" value="HisKA"/>
    <property type="match status" value="1"/>
</dbReference>
<dbReference type="PROSITE" id="PS50112">
    <property type="entry name" value="PAS"/>
    <property type="match status" value="1"/>
</dbReference>
<evidence type="ECO:0000259" key="23">
    <source>
        <dbReference type="PROSITE" id="PS50112"/>
    </source>
</evidence>
<keyword evidence="10" id="KW-0418">Kinase</keyword>
<evidence type="ECO:0000256" key="15">
    <source>
        <dbReference type="ARBA" id="ARBA00074306"/>
    </source>
</evidence>
<dbReference type="PANTHER" id="PTHR45339:SF1">
    <property type="entry name" value="HYBRID SIGNAL TRANSDUCTION HISTIDINE KINASE J"/>
    <property type="match status" value="1"/>
</dbReference>
<dbReference type="SUPFAM" id="SSF55785">
    <property type="entry name" value="PYP-like sensor domain (PAS domain)"/>
    <property type="match status" value="1"/>
</dbReference>
<dbReference type="SUPFAM" id="SSF55781">
    <property type="entry name" value="GAF domain-like"/>
    <property type="match status" value="3"/>
</dbReference>
<dbReference type="GO" id="GO:0005524">
    <property type="term" value="F:ATP binding"/>
    <property type="evidence" value="ECO:0007669"/>
    <property type="project" value="UniProtKB-KW"/>
</dbReference>
<dbReference type="PROSITE" id="PS50894">
    <property type="entry name" value="HPT"/>
    <property type="match status" value="1"/>
</dbReference>
<evidence type="ECO:0000259" key="22">
    <source>
        <dbReference type="PROSITE" id="PS50110"/>
    </source>
</evidence>
<dbReference type="Pfam" id="PF01590">
    <property type="entry name" value="GAF"/>
    <property type="match status" value="2"/>
</dbReference>
<evidence type="ECO:0000256" key="19">
    <source>
        <dbReference type="SAM" id="MobiDB-lite"/>
    </source>
</evidence>
<gene>
    <name evidence="26" type="ORF">DCF19_17490</name>
</gene>
<feature type="modified residue" description="4-aspartylphosphate" evidence="17">
    <location>
        <position position="995"/>
    </location>
</feature>
<comment type="caution">
    <text evidence="26">The sequence shown here is derived from an EMBL/GenBank/DDBJ whole genome shotgun (WGS) entry which is preliminary data.</text>
</comment>
<feature type="domain" description="PAS" evidence="23">
    <location>
        <begin position="187"/>
        <end position="226"/>
    </location>
</feature>
<dbReference type="CDD" id="cd16922">
    <property type="entry name" value="HATPase_EvgS-ArcB-TorS-like"/>
    <property type="match status" value="1"/>
</dbReference>
<dbReference type="Gene3D" id="1.10.287.130">
    <property type="match status" value="1"/>
</dbReference>
<dbReference type="SUPFAM" id="SSF47226">
    <property type="entry name" value="Histidine-containing phosphotransfer domain, HPT domain"/>
    <property type="match status" value="1"/>
</dbReference>
<dbReference type="FunFam" id="1.10.287.130:FF:000003">
    <property type="entry name" value="Histidine kinase"/>
    <property type="match status" value="1"/>
</dbReference>
<dbReference type="InterPro" id="IPR004358">
    <property type="entry name" value="Sig_transdc_His_kin-like_C"/>
</dbReference>
<evidence type="ECO:0000256" key="13">
    <source>
        <dbReference type="ARBA" id="ARBA00023012"/>
    </source>
</evidence>
<feature type="domain" description="HPt" evidence="25">
    <location>
        <begin position="1266"/>
        <end position="1360"/>
    </location>
</feature>